<gene>
    <name evidence="3" type="ORF">AMYX_09990</name>
</gene>
<dbReference type="Pfam" id="PF02719">
    <property type="entry name" value="Polysacc_synt_2"/>
    <property type="match status" value="1"/>
</dbReference>
<proteinExistence type="inferred from homology"/>
<dbReference type="EMBL" id="BJTG01000002">
    <property type="protein sequence ID" value="GEJ56258.1"/>
    <property type="molecule type" value="Genomic_DNA"/>
</dbReference>
<evidence type="ECO:0000256" key="1">
    <source>
        <dbReference type="ARBA" id="ARBA00007430"/>
    </source>
</evidence>
<accession>A0A7I9VJC5</accession>
<evidence type="ECO:0000313" key="3">
    <source>
        <dbReference type="EMBL" id="GEJ56258.1"/>
    </source>
</evidence>
<dbReference type="InterPro" id="IPR051203">
    <property type="entry name" value="Polysaccharide_Synthase-Rel"/>
</dbReference>
<evidence type="ECO:0000259" key="2">
    <source>
        <dbReference type="Pfam" id="PF02719"/>
    </source>
</evidence>
<dbReference type="InterPro" id="IPR003869">
    <property type="entry name" value="Polysac_CapD-like"/>
</dbReference>
<dbReference type="CDD" id="cd05237">
    <property type="entry name" value="UDP_invert_4-6DH_SDR_e"/>
    <property type="match status" value="1"/>
</dbReference>
<organism evidence="3 4">
    <name type="scientific">Anaeromyxobacter diazotrophicus</name>
    <dbReference type="NCBI Taxonomy" id="2590199"/>
    <lineage>
        <taxon>Bacteria</taxon>
        <taxon>Pseudomonadati</taxon>
        <taxon>Myxococcota</taxon>
        <taxon>Myxococcia</taxon>
        <taxon>Myxococcales</taxon>
        <taxon>Cystobacterineae</taxon>
        <taxon>Anaeromyxobacteraceae</taxon>
        <taxon>Anaeromyxobacter</taxon>
    </lineage>
</organism>
<keyword evidence="4" id="KW-1185">Reference proteome</keyword>
<feature type="domain" description="Polysaccharide biosynthesis protein CapD-like" evidence="2">
    <location>
        <begin position="275"/>
        <end position="552"/>
    </location>
</feature>
<sequence>MILLADGAVAVLALRLALEVRFEGRVPDAYLASLPRAALIVAGCRVLCSRAASLDRWTFRLAGMSDALRVSFAALAGTGLFAAAAPLVPGGVPRSVIVLEFFLTTSAYGALRFGPRALLRWSKRLARSGPGADRTVIIGDGSAAELLGRDLERSTTALHQVVGVVCSDRLLVGSRLAGLPVLGVIGELPALIARHRVSTVLLAERCGSGEDVRRIIETCAACRVRFKIVPASFDQSVRLSASMLADVSPADLLPRDSVAFDEEAIRALVADRRALVTGAGGTIGGELCAQLARFGARQLVMVDMNENELYLGSRRLAARHPELEIRTEVADVRDADALLRLGERYRPQDVFHAAAHKHVPLMELAPDEAVKNNVFGTLNAARMADGCGAERFVLISTDKAVKPTSVMGATKRVAELVVRDLGRSSRTRVTAVRFGNVLGSAGSVVPIFKEQIARGGPVTVTHAECTRYFMTISEAVGLTLLAGLGGYGDLCVLDMGEPIRIADLARYMITLAGRAGEVEVTYTGLRPGEKLHEELLTEDEERSERVRNRIHVTESPAPPPDLAHWLGELKRLAEVGDRNTLLAVLRALVPTYRPSRNVAELELLTTPAGRAAARRTSGVRGPAVVVGGGAEAPRVLTD</sequence>
<comment type="caution">
    <text evidence="3">The sequence shown here is derived from an EMBL/GenBank/DDBJ whole genome shotgun (WGS) entry which is preliminary data.</text>
</comment>
<dbReference type="PANTHER" id="PTHR43318:SF1">
    <property type="entry name" value="POLYSACCHARIDE BIOSYNTHESIS PROTEIN EPSC-RELATED"/>
    <property type="match status" value="1"/>
</dbReference>
<dbReference type="RefSeq" id="WP_235969464.1">
    <property type="nucleotide sequence ID" value="NZ_BJTG01000002.1"/>
</dbReference>
<dbReference type="PANTHER" id="PTHR43318">
    <property type="entry name" value="UDP-N-ACETYLGLUCOSAMINE 4,6-DEHYDRATASE"/>
    <property type="match status" value="1"/>
</dbReference>
<evidence type="ECO:0000313" key="4">
    <source>
        <dbReference type="Proteomes" id="UP000503640"/>
    </source>
</evidence>
<name>A0A7I9VJC5_9BACT</name>
<dbReference type="Gene3D" id="3.40.50.720">
    <property type="entry name" value="NAD(P)-binding Rossmann-like Domain"/>
    <property type="match status" value="2"/>
</dbReference>
<dbReference type="AlphaFoldDB" id="A0A7I9VJC5"/>
<comment type="similarity">
    <text evidence="1">Belongs to the polysaccharide synthase family.</text>
</comment>
<protein>
    <submittedName>
        <fullName evidence="3">Polysaccharide biosynthesis protein</fullName>
    </submittedName>
</protein>
<dbReference type="Pfam" id="PF13727">
    <property type="entry name" value="CoA_binding_3"/>
    <property type="match status" value="1"/>
</dbReference>
<dbReference type="Proteomes" id="UP000503640">
    <property type="component" value="Unassembled WGS sequence"/>
</dbReference>
<dbReference type="InterPro" id="IPR036291">
    <property type="entry name" value="NAD(P)-bd_dom_sf"/>
</dbReference>
<dbReference type="SUPFAM" id="SSF51735">
    <property type="entry name" value="NAD(P)-binding Rossmann-fold domains"/>
    <property type="match status" value="1"/>
</dbReference>
<reference evidence="4" key="1">
    <citation type="journal article" date="2020" name="Appl. Environ. Microbiol.">
        <title>Diazotrophic Anaeromyxobacter Isolates from Soils.</title>
        <authorList>
            <person name="Masuda Y."/>
            <person name="Yamanaka H."/>
            <person name="Xu Z.X."/>
            <person name="Shiratori Y."/>
            <person name="Aono T."/>
            <person name="Amachi S."/>
            <person name="Senoo K."/>
            <person name="Itoh H."/>
        </authorList>
    </citation>
    <scope>NUCLEOTIDE SEQUENCE [LARGE SCALE GENOMIC DNA]</scope>
    <source>
        <strain evidence="4">R267</strain>
    </source>
</reference>